<evidence type="ECO:0000313" key="2">
    <source>
        <dbReference type="Proteomes" id="UP000239415"/>
    </source>
</evidence>
<reference evidence="1 2" key="1">
    <citation type="submission" date="2018-03" db="EMBL/GenBank/DDBJ databases">
        <title>Genomic Encyclopedia of Archaeal and Bacterial Type Strains, Phase II (KMG-II): from individual species to whole genera.</title>
        <authorList>
            <person name="Goeker M."/>
        </authorList>
    </citation>
    <scope>NUCLEOTIDE SEQUENCE [LARGE SCALE GENOMIC DNA]</scope>
    <source>
        <strain evidence="1 2">DSM 43146</strain>
    </source>
</reference>
<keyword evidence="2" id="KW-1185">Reference proteome</keyword>
<dbReference type="RefSeq" id="WP_106328586.1">
    <property type="nucleotide sequence ID" value="NZ_BOMO01000138.1"/>
</dbReference>
<organism evidence="1 2">
    <name type="scientific">Actinoplanes italicus</name>
    <dbReference type="NCBI Taxonomy" id="113567"/>
    <lineage>
        <taxon>Bacteria</taxon>
        <taxon>Bacillati</taxon>
        <taxon>Actinomycetota</taxon>
        <taxon>Actinomycetes</taxon>
        <taxon>Micromonosporales</taxon>
        <taxon>Micromonosporaceae</taxon>
        <taxon>Actinoplanes</taxon>
    </lineage>
</organism>
<comment type="caution">
    <text evidence="1">The sequence shown here is derived from an EMBL/GenBank/DDBJ whole genome shotgun (WGS) entry which is preliminary data.</text>
</comment>
<sequence length="95" mass="10039">MPTIDLDSPAPPQRPGVRVRPSRPLIAVLAGVVLFGLVGEPVTPASPLNPSAVCAQLPPIPGRDAGPMQLTIIDERDGQVMYVVTCEMPFNQLGQ</sequence>
<evidence type="ECO:0000313" key="1">
    <source>
        <dbReference type="EMBL" id="PRX14792.1"/>
    </source>
</evidence>
<gene>
    <name evidence="1" type="ORF">CLV67_123178</name>
</gene>
<protein>
    <submittedName>
        <fullName evidence="1">Uncharacterized protein</fullName>
    </submittedName>
</protein>
<dbReference type="AlphaFoldDB" id="A0A2T0JZ33"/>
<accession>A0A2T0JZ33</accession>
<name>A0A2T0JZ33_9ACTN</name>
<dbReference type="Proteomes" id="UP000239415">
    <property type="component" value="Unassembled WGS sequence"/>
</dbReference>
<dbReference type="EMBL" id="PVMZ01000023">
    <property type="protein sequence ID" value="PRX14792.1"/>
    <property type="molecule type" value="Genomic_DNA"/>
</dbReference>
<dbReference type="OrthoDB" id="9964412at2"/>
<proteinExistence type="predicted"/>